<dbReference type="InterPro" id="IPR058031">
    <property type="entry name" value="AAA_lid_NorR"/>
</dbReference>
<dbReference type="PROSITE" id="PS51379">
    <property type="entry name" value="4FE4S_FER_2"/>
    <property type="match status" value="1"/>
</dbReference>
<evidence type="ECO:0000259" key="9">
    <source>
        <dbReference type="PROSITE" id="PS50045"/>
    </source>
</evidence>
<feature type="transmembrane region" description="Helical" evidence="7">
    <location>
        <begin position="863"/>
        <end position="880"/>
    </location>
</feature>
<protein>
    <submittedName>
        <fullName evidence="11">Transcriptional regulator with AAA-type ATPase domain/ferredoxin</fullName>
    </submittedName>
</protein>
<dbReference type="PROSITE" id="PS50045">
    <property type="entry name" value="SIGMA54_INTERACT_4"/>
    <property type="match status" value="1"/>
</dbReference>
<proteinExistence type="predicted"/>
<dbReference type="Pfam" id="PF25601">
    <property type="entry name" value="AAA_lid_14"/>
    <property type="match status" value="1"/>
</dbReference>
<dbReference type="GO" id="GO:0005886">
    <property type="term" value="C:plasma membrane"/>
    <property type="evidence" value="ECO:0007669"/>
    <property type="project" value="UniProtKB-SubCell"/>
</dbReference>
<dbReference type="InterPro" id="IPR027417">
    <property type="entry name" value="P-loop_NTPase"/>
</dbReference>
<keyword evidence="12" id="KW-1185">Reference proteome</keyword>
<dbReference type="GO" id="GO:0006355">
    <property type="term" value="P:regulation of DNA-templated transcription"/>
    <property type="evidence" value="ECO:0007669"/>
    <property type="project" value="InterPro"/>
</dbReference>
<keyword evidence="7" id="KW-0812">Transmembrane</keyword>
<dbReference type="Pfam" id="PF12801">
    <property type="entry name" value="Fer4_5"/>
    <property type="match status" value="1"/>
</dbReference>
<reference evidence="11 12" key="1">
    <citation type="submission" date="2020-08" db="EMBL/GenBank/DDBJ databases">
        <title>Genomic Encyclopedia of Type Strains, Phase IV (KMG-IV): sequencing the most valuable type-strain genomes for metagenomic binning, comparative biology and taxonomic classification.</title>
        <authorList>
            <person name="Goeker M."/>
        </authorList>
    </citation>
    <scope>NUCLEOTIDE SEQUENCE [LARGE SCALE GENOMIC DNA]</scope>
    <source>
        <strain evidence="11 12">DSM 28570</strain>
    </source>
</reference>
<dbReference type="InterPro" id="IPR017896">
    <property type="entry name" value="4Fe4S_Fe-S-bd"/>
</dbReference>
<dbReference type="InterPro" id="IPR052378">
    <property type="entry name" value="NosR_regulator"/>
</dbReference>
<dbReference type="SUPFAM" id="SSF54862">
    <property type="entry name" value="4Fe-4S ferredoxins"/>
    <property type="match status" value="1"/>
</dbReference>
<organism evidence="11 12">
    <name type="scientific">Desulfoprunum benzoelyticum</name>
    <dbReference type="NCBI Taxonomy" id="1506996"/>
    <lineage>
        <taxon>Bacteria</taxon>
        <taxon>Pseudomonadati</taxon>
        <taxon>Thermodesulfobacteriota</taxon>
        <taxon>Desulfobulbia</taxon>
        <taxon>Desulfobulbales</taxon>
        <taxon>Desulfobulbaceae</taxon>
        <taxon>Desulfoprunum</taxon>
    </lineage>
</organism>
<keyword evidence="7" id="KW-1133">Transmembrane helix</keyword>
<evidence type="ECO:0000259" key="8">
    <source>
        <dbReference type="PROSITE" id="PS50042"/>
    </source>
</evidence>
<dbReference type="Pfam" id="PF00027">
    <property type="entry name" value="cNMP_binding"/>
    <property type="match status" value="1"/>
</dbReference>
<evidence type="ECO:0000256" key="2">
    <source>
        <dbReference type="ARBA" id="ARBA00022475"/>
    </source>
</evidence>
<evidence type="ECO:0000256" key="1">
    <source>
        <dbReference type="ARBA" id="ARBA00004236"/>
    </source>
</evidence>
<feature type="transmembrane region" description="Helical" evidence="7">
    <location>
        <begin position="546"/>
        <end position="564"/>
    </location>
</feature>
<evidence type="ECO:0000256" key="3">
    <source>
        <dbReference type="ARBA" id="ARBA00022741"/>
    </source>
</evidence>
<dbReference type="PROSITE" id="PS50042">
    <property type="entry name" value="CNMP_BINDING_3"/>
    <property type="match status" value="1"/>
</dbReference>
<evidence type="ECO:0000256" key="5">
    <source>
        <dbReference type="ARBA" id="ARBA00023136"/>
    </source>
</evidence>
<evidence type="ECO:0000256" key="4">
    <source>
        <dbReference type="ARBA" id="ARBA00022840"/>
    </source>
</evidence>
<dbReference type="InterPro" id="IPR018490">
    <property type="entry name" value="cNMP-bd_dom_sf"/>
</dbReference>
<feature type="transmembrane region" description="Helical" evidence="7">
    <location>
        <begin position="734"/>
        <end position="755"/>
    </location>
</feature>
<dbReference type="PANTHER" id="PTHR30224">
    <property type="entry name" value="ELECTRON TRANSPORT PROTEIN"/>
    <property type="match status" value="1"/>
</dbReference>
<dbReference type="GO" id="GO:0005524">
    <property type="term" value="F:ATP binding"/>
    <property type="evidence" value="ECO:0007669"/>
    <property type="project" value="InterPro"/>
</dbReference>
<dbReference type="SUPFAM" id="SSF52540">
    <property type="entry name" value="P-loop containing nucleoside triphosphate hydrolases"/>
    <property type="match status" value="1"/>
</dbReference>
<keyword evidence="5 7" id="KW-0472">Membrane</keyword>
<dbReference type="AlphaFoldDB" id="A0A840UX62"/>
<evidence type="ECO:0000259" key="10">
    <source>
        <dbReference type="PROSITE" id="PS51379"/>
    </source>
</evidence>
<keyword evidence="2" id="KW-1003">Cell membrane</keyword>
<dbReference type="RefSeq" id="WP_183350375.1">
    <property type="nucleotide sequence ID" value="NZ_JACHEO010000008.1"/>
</dbReference>
<dbReference type="EMBL" id="JACHEO010000008">
    <property type="protein sequence ID" value="MBB5348034.1"/>
    <property type="molecule type" value="Genomic_DNA"/>
</dbReference>
<accession>A0A840UX62</accession>
<sequence>MPEHDALIPNLYRSALFEDVSREEVERIIAAGRWRTVEQGRYVYRQGESDCHFYIIAAGEAELTMNADGSDQLLVSHIGAGGHFGETALLTSSAHSINVRALTDLSLLCFDAEAFNLLLLANQVIQRQLCIGLARRLRISYHDHAGALTKVKYTRRSSEHNLDPTFISEPAATAEPAGPRSGRQRQEQLPESTIARQVMAAAKRFSPSLAPVLITGESGTGRRMAAYEIHRASAHGAGPYFEVDVRNFDSGQLEVELFGNDREAFAFSLIDRLGVFGRSPEGTVVLYNAELMEPDFQRQLAAIIKRGLFIKVAGDVKIPLRSRIILICNDTPRMEDGHNRLLPTLYALVADRHFRMAPLRAHRRDIPRLIQYYLQRFSRQYGKSITRVDDQTLGRFMNYDWPGNLTEMAGVLQRAVILGRNHEPLSSQILLGMPKTEGKWEFNLLRLRLVRSFITSRFYPLLPKALVGICFGLVLVALIFGPAEPEKNIGLTLSWVVGWPLMIFSFFFLARTWCSVCGLSVPGWLAQSVFKPERPTPAFIRKYSGWIMTGLCTLLFWIEITWNASRSPLLTAGIITAITVGALGFSIFFKRRVWCRYICPLGAINAIFSMPSTLELRSNTHMCMNRCTDHVCYTGDDTSPGCPMFRHPFLVDNNRDCILCGQCIKNCRLDSIHLNLRLAPQELWNMQSPRLEDSILVIVLAAIFFPFAVSLKHPETIAGWAATAHGLGLPHSPALVSSIFFYASILLYIGGAALLSQFMARLTGNSWKATASIFGYGMIPLVLSAFMAAHLEIFAGGLRLLPANILDLLGSSGDYSDPRIISPDATFVLQAITVAGGLIAALYASQRIIKRLLVARRYSLKMFALPAFCLCLYAVASLWLV</sequence>
<dbReference type="SUPFAM" id="SSF51206">
    <property type="entry name" value="cAMP-binding domain-like"/>
    <property type="match status" value="1"/>
</dbReference>
<evidence type="ECO:0000313" key="12">
    <source>
        <dbReference type="Proteomes" id="UP000539642"/>
    </source>
</evidence>
<feature type="transmembrane region" description="Helical" evidence="7">
    <location>
        <begin position="820"/>
        <end position="843"/>
    </location>
</feature>
<feature type="region of interest" description="Disordered" evidence="6">
    <location>
        <begin position="162"/>
        <end position="190"/>
    </location>
</feature>
<evidence type="ECO:0000313" key="11">
    <source>
        <dbReference type="EMBL" id="MBB5348034.1"/>
    </source>
</evidence>
<gene>
    <name evidence="11" type="ORF">HNQ81_001765</name>
</gene>
<evidence type="ECO:0000256" key="6">
    <source>
        <dbReference type="SAM" id="MobiDB-lite"/>
    </source>
</evidence>
<dbReference type="PANTHER" id="PTHR30224:SF4">
    <property type="entry name" value="ELECTRON TRANSPORT PROTEIN YCCM-RELATED"/>
    <property type="match status" value="1"/>
</dbReference>
<evidence type="ECO:0000256" key="7">
    <source>
        <dbReference type="SAM" id="Phobius"/>
    </source>
</evidence>
<keyword evidence="4" id="KW-0067">ATP-binding</keyword>
<feature type="domain" description="Cyclic nucleotide-binding" evidence="8">
    <location>
        <begin position="16"/>
        <end position="136"/>
    </location>
</feature>
<dbReference type="Gene3D" id="2.60.120.10">
    <property type="entry name" value="Jelly Rolls"/>
    <property type="match status" value="1"/>
</dbReference>
<keyword evidence="3" id="KW-0547">Nucleotide-binding</keyword>
<dbReference type="Proteomes" id="UP000539642">
    <property type="component" value="Unassembled WGS sequence"/>
</dbReference>
<feature type="transmembrane region" description="Helical" evidence="7">
    <location>
        <begin position="461"/>
        <end position="481"/>
    </location>
</feature>
<dbReference type="InterPro" id="IPR000595">
    <property type="entry name" value="cNMP-bd_dom"/>
</dbReference>
<dbReference type="CDD" id="cd00038">
    <property type="entry name" value="CAP_ED"/>
    <property type="match status" value="1"/>
</dbReference>
<feature type="domain" description="4Fe-4S ferredoxin-type" evidence="10">
    <location>
        <begin position="647"/>
        <end position="677"/>
    </location>
</feature>
<dbReference type="Gene3D" id="1.10.8.60">
    <property type="match status" value="1"/>
</dbReference>
<feature type="transmembrane region" description="Helical" evidence="7">
    <location>
        <begin position="570"/>
        <end position="589"/>
    </location>
</feature>
<dbReference type="InterPro" id="IPR002078">
    <property type="entry name" value="Sigma_54_int"/>
</dbReference>
<feature type="domain" description="Sigma-54 factor interaction" evidence="9">
    <location>
        <begin position="188"/>
        <end position="417"/>
    </location>
</feature>
<feature type="transmembrane region" description="Helical" evidence="7">
    <location>
        <begin position="776"/>
        <end position="800"/>
    </location>
</feature>
<feature type="transmembrane region" description="Helical" evidence="7">
    <location>
        <begin position="695"/>
        <end position="714"/>
    </location>
</feature>
<comment type="subcellular location">
    <subcellularLocation>
        <location evidence="1">Cell membrane</location>
    </subcellularLocation>
</comment>
<name>A0A840UX62_9BACT</name>
<dbReference type="Gene3D" id="3.40.50.300">
    <property type="entry name" value="P-loop containing nucleotide triphosphate hydrolases"/>
    <property type="match status" value="1"/>
</dbReference>
<comment type="caution">
    <text evidence="11">The sequence shown here is derived from an EMBL/GenBank/DDBJ whole genome shotgun (WGS) entry which is preliminary data.</text>
</comment>
<dbReference type="InterPro" id="IPR014710">
    <property type="entry name" value="RmlC-like_jellyroll"/>
</dbReference>
<dbReference type="SMART" id="SM00100">
    <property type="entry name" value="cNMP"/>
    <property type="match status" value="1"/>
</dbReference>
<dbReference type="Pfam" id="PF00158">
    <property type="entry name" value="Sigma54_activat"/>
    <property type="match status" value="1"/>
</dbReference>